<feature type="region of interest" description="Disordered" evidence="1">
    <location>
        <begin position="291"/>
        <end position="312"/>
    </location>
</feature>
<dbReference type="Pfam" id="PF17862">
    <property type="entry name" value="AAA_lid_3"/>
    <property type="match status" value="1"/>
</dbReference>
<evidence type="ECO:0000259" key="2">
    <source>
        <dbReference type="Pfam" id="PF17862"/>
    </source>
</evidence>
<feature type="compositionally biased region" description="Polar residues" evidence="1">
    <location>
        <begin position="536"/>
        <end position="550"/>
    </location>
</feature>
<dbReference type="AlphaFoldDB" id="A0A0G4IEA6"/>
<feature type="compositionally biased region" description="Polar residues" evidence="1">
    <location>
        <begin position="336"/>
        <end position="355"/>
    </location>
</feature>
<feature type="compositionally biased region" description="Polar residues" evidence="1">
    <location>
        <begin position="448"/>
        <end position="458"/>
    </location>
</feature>
<feature type="region of interest" description="Disordered" evidence="1">
    <location>
        <begin position="335"/>
        <end position="360"/>
    </location>
</feature>
<sequence length="667" mass="74292">MRSVGVEATRKIGGLIEIPFEDILEFGNSWDVSGLPPSPFRTTPIWAVRCEPVYLRLKSGRTLVLLVPVRATKKFWTAFHTFVLAYRKWQSEQTLIVRVGQTIRNFFEGLLPSPKTVAPQTYEEVQTLSSDEEVPNYSLPRNRIPTSPEGARAALEEERKMMILVQRWLSETEGDVQLRETWVRNHYMRHPEELENRGEDAFTLTAAPYSFERVQGSERSSEASEIWIERVQPSERSSEAFEESDREGEEPGEPCDHDEQSTSDLFSSLQTNDNPILRAREDLSFSITISSSVSEGRQDPDQGFLVGESGAVQPPNRQAARARFWVPFPPQELSEVLSQRSQQSGGSPTRRTQNLRGPIHGDSATLVSAEVEESETAGEGFDWSMGHCSNILSFFEVMIDLLSGWTNTNAQNQQAREYSQGRQEATGADHVRVPAEEGQRYSSGGGTDQVQSASQQPIEGTVRETHGALSGVSPPSEDDSQSDTDSSWVLLDDLRREAVSHLTETHTPPAHASLIPRLNHSSSRQEERDHRRSAAPGSQQPEDNTGTRGSVDQLRTRSFRLNAEQFDQWMLGGGGQIPESAYLTPSYFRFCLGPERGPPPLPEDNWSLSDACWRKSPLGPEVSLDAMAERLVGYSGADITEVCQRAAKLASPLPTAPGRKETRQSIP</sequence>
<feature type="region of interest" description="Disordered" evidence="1">
    <location>
        <begin position="222"/>
        <end position="269"/>
    </location>
</feature>
<dbReference type="Gene3D" id="6.10.20.150">
    <property type="match status" value="1"/>
</dbReference>
<accession>A0A0G4IEA6</accession>
<gene>
    <name evidence="3" type="ORF">Cvel_13543.t1.CR2</name>
</gene>
<feature type="domain" description="AAA ATPase AAA+ lid" evidence="2">
    <location>
        <begin position="622"/>
        <end position="650"/>
    </location>
</feature>
<feature type="compositionally biased region" description="Basic and acidic residues" evidence="1">
    <location>
        <begin position="523"/>
        <end position="532"/>
    </location>
</feature>
<dbReference type="InterPro" id="IPR041569">
    <property type="entry name" value="AAA_lid_3"/>
</dbReference>
<feature type="compositionally biased region" description="Acidic residues" evidence="1">
    <location>
        <begin position="240"/>
        <end position="253"/>
    </location>
</feature>
<feature type="region of interest" description="Disordered" evidence="1">
    <location>
        <begin position="501"/>
        <end position="553"/>
    </location>
</feature>
<organism evidence="3">
    <name type="scientific">Chromera velia CCMP2878</name>
    <dbReference type="NCBI Taxonomy" id="1169474"/>
    <lineage>
        <taxon>Eukaryota</taxon>
        <taxon>Sar</taxon>
        <taxon>Alveolata</taxon>
        <taxon>Colpodellida</taxon>
        <taxon>Chromeraceae</taxon>
        <taxon>Chromera</taxon>
    </lineage>
</organism>
<dbReference type="EMBL" id="CDMZ01005877">
    <property type="protein sequence ID" value="CEM55449.1"/>
    <property type="molecule type" value="Genomic_DNA"/>
</dbReference>
<feature type="compositionally biased region" description="Polar residues" evidence="1">
    <location>
        <begin position="413"/>
        <end position="423"/>
    </location>
</feature>
<name>A0A0G4IEA6_9ALVE</name>
<protein>
    <recommendedName>
        <fullName evidence="2">AAA ATPase AAA+ lid domain-containing protein</fullName>
    </recommendedName>
</protein>
<evidence type="ECO:0000313" key="3">
    <source>
        <dbReference type="EMBL" id="CEM55449.1"/>
    </source>
</evidence>
<feature type="compositionally biased region" description="Basic and acidic residues" evidence="1">
    <location>
        <begin position="427"/>
        <end position="439"/>
    </location>
</feature>
<dbReference type="VEuPathDB" id="CryptoDB:Cvel_13543"/>
<feature type="region of interest" description="Disordered" evidence="1">
    <location>
        <begin position="413"/>
        <end position="486"/>
    </location>
</feature>
<evidence type="ECO:0000256" key="1">
    <source>
        <dbReference type="SAM" id="MobiDB-lite"/>
    </source>
</evidence>
<proteinExistence type="predicted"/>
<reference evidence="3" key="1">
    <citation type="submission" date="2014-11" db="EMBL/GenBank/DDBJ databases">
        <authorList>
            <person name="Otto D Thomas"/>
            <person name="Naeem Raeece"/>
        </authorList>
    </citation>
    <scope>NUCLEOTIDE SEQUENCE</scope>
</reference>